<comment type="caution">
    <text evidence="3">The sequence shown here is derived from an EMBL/GenBank/DDBJ whole genome shotgun (WGS) entry which is preliminary data.</text>
</comment>
<dbReference type="SMART" id="SM00233">
    <property type="entry name" value="PH"/>
    <property type="match status" value="1"/>
</dbReference>
<dbReference type="AlphaFoldDB" id="A0A0E9N8B5"/>
<dbReference type="STRING" id="698492.A0A0E9N8B5"/>
<keyword evidence="4" id="KW-1185">Reference proteome</keyword>
<evidence type="ECO:0000313" key="4">
    <source>
        <dbReference type="Proteomes" id="UP000033140"/>
    </source>
</evidence>
<feature type="region of interest" description="Disordered" evidence="1">
    <location>
        <begin position="147"/>
        <end position="182"/>
    </location>
</feature>
<feature type="compositionally biased region" description="Low complexity" evidence="1">
    <location>
        <begin position="575"/>
        <end position="586"/>
    </location>
</feature>
<feature type="compositionally biased region" description="Basic and acidic residues" evidence="1">
    <location>
        <begin position="593"/>
        <end position="602"/>
    </location>
</feature>
<feature type="compositionally biased region" description="Low complexity" evidence="1">
    <location>
        <begin position="603"/>
        <end position="624"/>
    </location>
</feature>
<feature type="compositionally biased region" description="Polar residues" evidence="1">
    <location>
        <begin position="507"/>
        <end position="524"/>
    </location>
</feature>
<evidence type="ECO:0000259" key="2">
    <source>
        <dbReference type="PROSITE" id="PS50003"/>
    </source>
</evidence>
<dbReference type="Pfam" id="PF00169">
    <property type="entry name" value="PH"/>
    <property type="match status" value="1"/>
</dbReference>
<dbReference type="EMBL" id="BACD03000002">
    <property type="protein sequence ID" value="GAO46069.1"/>
    <property type="molecule type" value="Genomic_DNA"/>
</dbReference>
<sequence>MDADAPRNNRLSMLSITSNDNNHNRYSTSSNSSNDGSQAGRRPSSRFSFGGSKTSSNKRGSVASHRKSLLNFMSKIGSSRRGSKAVGMDEQHNSRASMRQNSVFGLGPNVAVQLASPTEATFYPERPSLGNLATINSDAESLASRGRKSAMGEAATQRTFAPSPSRSLSLPAHSPLLSTNSRMSSPIPTAWNRKMPIMVAKERAILYTELPTLLAGQSTKSFLSIGAQRKPSGWGRRLYILTPGTLLRYQPALEEEDEENRTPDQVLGITESTICHVSDAIQGSKWTLKVAPGGGAEPWYLVMENTDDLMKWMNAVREQIRVAKEGDKDSVRSATLAALEGGATQHKDSGITVSTPGTEEEVTALQAPSKASKKTRTAGGDGDGMHNVRIALDAFQISKPEVDGVDTITSSQLPFSVHPDEQPAGAWSAMASPTDTTFGPNSGFDFQLNAMGAVDSVLAAPLPLPTHGFFAAAEVRRLSTPDTRRLSVISTGTAVSSASSVKSANTGTFGNYTTKGDGNTSTPPTHRGLRHKTSMQALPEQKPMPTATTLPALPAVPLSLNPSVAGSNKRKSKNASRAPSSASTSRVPLPRQHSNEGRRERPVSWVSVTSDSSGTGSGRRPSSWFVNNNGMTPLPPGVQLDRRGSILGAPTPPPVGPLPPPPPSKMRTVESREE</sequence>
<proteinExistence type="predicted"/>
<feature type="compositionally biased region" description="Low complexity" evidence="1">
    <location>
        <begin position="24"/>
        <end position="52"/>
    </location>
</feature>
<reference evidence="3 4" key="3">
    <citation type="journal article" date="2015" name="Genome Announc.">
        <title>Draft Genome Sequence of the Archiascomycetous Yeast Saitoella complicata.</title>
        <authorList>
            <person name="Yamauchi K."/>
            <person name="Kondo S."/>
            <person name="Hamamoto M."/>
            <person name="Takahashi Y."/>
            <person name="Ogura Y."/>
            <person name="Hayashi T."/>
            <person name="Nishida H."/>
        </authorList>
    </citation>
    <scope>NUCLEOTIDE SEQUENCE [LARGE SCALE GENOMIC DNA]</scope>
    <source>
        <strain evidence="3 4">NRRL Y-17804</strain>
    </source>
</reference>
<dbReference type="PROSITE" id="PS50003">
    <property type="entry name" value="PH_DOMAIN"/>
    <property type="match status" value="1"/>
</dbReference>
<feature type="domain" description="PH" evidence="2">
    <location>
        <begin position="216"/>
        <end position="321"/>
    </location>
</feature>
<gene>
    <name evidence="3" type="ORF">G7K_0312-t1</name>
</gene>
<feature type="region of interest" description="Disordered" evidence="1">
    <location>
        <begin position="561"/>
        <end position="674"/>
    </location>
</feature>
<reference evidence="3 4" key="1">
    <citation type="journal article" date="2011" name="J. Gen. Appl. Microbiol.">
        <title>Draft genome sequencing of the enigmatic yeast Saitoella complicata.</title>
        <authorList>
            <person name="Nishida H."/>
            <person name="Hamamoto M."/>
            <person name="Sugiyama J."/>
        </authorList>
    </citation>
    <scope>NUCLEOTIDE SEQUENCE [LARGE SCALE GENOMIC DNA]</scope>
    <source>
        <strain evidence="3 4">NRRL Y-17804</strain>
    </source>
</reference>
<dbReference type="SUPFAM" id="SSF50729">
    <property type="entry name" value="PH domain-like"/>
    <property type="match status" value="1"/>
</dbReference>
<name>A0A0E9N8B5_SAICN</name>
<protein>
    <recommendedName>
        <fullName evidence="2">PH domain-containing protein</fullName>
    </recommendedName>
</protein>
<dbReference type="Gene3D" id="2.30.29.30">
    <property type="entry name" value="Pleckstrin-homology domain (PH domain)/Phosphotyrosine-binding domain (PTB)"/>
    <property type="match status" value="1"/>
</dbReference>
<dbReference type="InterPro" id="IPR001849">
    <property type="entry name" value="PH_domain"/>
</dbReference>
<evidence type="ECO:0000313" key="3">
    <source>
        <dbReference type="EMBL" id="GAO46069.1"/>
    </source>
</evidence>
<feature type="region of interest" description="Disordered" evidence="1">
    <location>
        <begin position="1"/>
        <end position="94"/>
    </location>
</feature>
<feature type="region of interest" description="Disordered" evidence="1">
    <location>
        <begin position="366"/>
        <end position="385"/>
    </location>
</feature>
<feature type="compositionally biased region" description="Polar residues" evidence="1">
    <location>
        <begin position="9"/>
        <end position="20"/>
    </location>
</feature>
<feature type="region of interest" description="Disordered" evidence="1">
    <location>
        <begin position="502"/>
        <end position="529"/>
    </location>
</feature>
<accession>A0A0E9N8B5</accession>
<evidence type="ECO:0000256" key="1">
    <source>
        <dbReference type="SAM" id="MobiDB-lite"/>
    </source>
</evidence>
<feature type="compositionally biased region" description="Pro residues" evidence="1">
    <location>
        <begin position="650"/>
        <end position="664"/>
    </location>
</feature>
<dbReference type="Proteomes" id="UP000033140">
    <property type="component" value="Unassembled WGS sequence"/>
</dbReference>
<reference evidence="3 4" key="2">
    <citation type="journal article" date="2014" name="J. Gen. Appl. Microbiol.">
        <title>The early diverging ascomycetous budding yeast Saitoella complicata has three histone deacetylases belonging to the Clr6, Hos2, and Rpd3 lineages.</title>
        <authorList>
            <person name="Nishida H."/>
            <person name="Matsumoto T."/>
            <person name="Kondo S."/>
            <person name="Hamamoto M."/>
            <person name="Yoshikawa H."/>
        </authorList>
    </citation>
    <scope>NUCLEOTIDE SEQUENCE [LARGE SCALE GENOMIC DNA]</scope>
    <source>
        <strain evidence="3 4">NRRL Y-17804</strain>
    </source>
</reference>
<feature type="compositionally biased region" description="Low complexity" evidence="1">
    <location>
        <begin position="162"/>
        <end position="178"/>
    </location>
</feature>
<dbReference type="InterPro" id="IPR011993">
    <property type="entry name" value="PH-like_dom_sf"/>
</dbReference>
<organism evidence="3 4">
    <name type="scientific">Saitoella complicata (strain BCRC 22490 / CBS 7301 / JCM 7358 / NBRC 10748 / NRRL Y-17804)</name>
    <dbReference type="NCBI Taxonomy" id="698492"/>
    <lineage>
        <taxon>Eukaryota</taxon>
        <taxon>Fungi</taxon>
        <taxon>Dikarya</taxon>
        <taxon>Ascomycota</taxon>
        <taxon>Taphrinomycotina</taxon>
        <taxon>Taphrinomycotina incertae sedis</taxon>
        <taxon>Saitoella</taxon>
    </lineage>
</organism>